<keyword evidence="3" id="KW-1185">Reference proteome</keyword>
<reference evidence="3" key="1">
    <citation type="journal article" date="2019" name="Int. J. Syst. Evol. Microbiol.">
        <title>The Global Catalogue of Microorganisms (GCM) 10K type strain sequencing project: providing services to taxonomists for standard genome sequencing and annotation.</title>
        <authorList>
            <consortium name="The Broad Institute Genomics Platform"/>
            <consortium name="The Broad Institute Genome Sequencing Center for Infectious Disease"/>
            <person name="Wu L."/>
            <person name="Ma J."/>
        </authorList>
    </citation>
    <scope>NUCLEOTIDE SEQUENCE [LARGE SCALE GENOMIC DNA]</scope>
    <source>
        <strain evidence="3">JCM 11483</strain>
    </source>
</reference>
<dbReference type="Proteomes" id="UP001501736">
    <property type="component" value="Unassembled WGS sequence"/>
</dbReference>
<gene>
    <name evidence="2" type="ORF">GCM10020260_02510</name>
</gene>
<sequence>MRKVVADSPIIVSCSGAWAARASRSSGEGPETDPEGDVASPSLEASAGALLLGAQQGLVG</sequence>
<comment type="caution">
    <text evidence="2">The sequence shown here is derived from an EMBL/GenBank/DDBJ whole genome shotgun (WGS) entry which is preliminary data.</text>
</comment>
<organism evidence="2 3">
    <name type="scientific">Nesterenkonia halobia</name>
    <dbReference type="NCBI Taxonomy" id="37922"/>
    <lineage>
        <taxon>Bacteria</taxon>
        <taxon>Bacillati</taxon>
        <taxon>Actinomycetota</taxon>
        <taxon>Actinomycetes</taxon>
        <taxon>Micrococcales</taxon>
        <taxon>Micrococcaceae</taxon>
        <taxon>Nesterenkonia</taxon>
    </lineage>
</organism>
<dbReference type="EMBL" id="BAAAYG010000002">
    <property type="protein sequence ID" value="GAA3279396.1"/>
    <property type="molecule type" value="Genomic_DNA"/>
</dbReference>
<evidence type="ECO:0000256" key="1">
    <source>
        <dbReference type="SAM" id="MobiDB-lite"/>
    </source>
</evidence>
<protein>
    <submittedName>
        <fullName evidence="2">Uncharacterized protein</fullName>
    </submittedName>
</protein>
<feature type="region of interest" description="Disordered" evidence="1">
    <location>
        <begin position="21"/>
        <end position="43"/>
    </location>
</feature>
<proteinExistence type="predicted"/>
<accession>A0ABP6R8L7</accession>
<evidence type="ECO:0000313" key="3">
    <source>
        <dbReference type="Proteomes" id="UP001501736"/>
    </source>
</evidence>
<evidence type="ECO:0000313" key="2">
    <source>
        <dbReference type="EMBL" id="GAA3279396.1"/>
    </source>
</evidence>
<name>A0ABP6R8L7_9MICC</name>